<proteinExistence type="predicted"/>
<name>Q2SC39_HAHCH</name>
<accession>Q2SC39</accession>
<dbReference type="InterPro" id="IPR002645">
    <property type="entry name" value="STAS_dom"/>
</dbReference>
<evidence type="ECO:0000259" key="1">
    <source>
        <dbReference type="Pfam" id="PF01740"/>
    </source>
</evidence>
<dbReference type="RefSeq" id="WP_011398850.1">
    <property type="nucleotide sequence ID" value="NC_007645.1"/>
</dbReference>
<gene>
    <name evidence="2" type="ordered locus">HCH_05104</name>
</gene>
<feature type="domain" description="STAS" evidence="1">
    <location>
        <begin position="3"/>
        <end position="91"/>
    </location>
</feature>
<dbReference type="KEGG" id="hch:HCH_05104"/>
<dbReference type="OrthoDB" id="6197951at2"/>
<organism evidence="2 3">
    <name type="scientific">Hahella chejuensis (strain KCTC 2396)</name>
    <dbReference type="NCBI Taxonomy" id="349521"/>
    <lineage>
        <taxon>Bacteria</taxon>
        <taxon>Pseudomonadati</taxon>
        <taxon>Pseudomonadota</taxon>
        <taxon>Gammaproteobacteria</taxon>
        <taxon>Oceanospirillales</taxon>
        <taxon>Hahellaceae</taxon>
        <taxon>Hahella</taxon>
    </lineage>
</organism>
<dbReference type="Gene3D" id="3.30.750.24">
    <property type="entry name" value="STAS domain"/>
    <property type="match status" value="1"/>
</dbReference>
<dbReference type="InterPro" id="IPR036513">
    <property type="entry name" value="STAS_dom_sf"/>
</dbReference>
<keyword evidence="3" id="KW-1185">Reference proteome</keyword>
<dbReference type="SUPFAM" id="SSF52091">
    <property type="entry name" value="SpoIIaa-like"/>
    <property type="match status" value="1"/>
</dbReference>
<evidence type="ECO:0000313" key="3">
    <source>
        <dbReference type="Proteomes" id="UP000000238"/>
    </source>
</evidence>
<dbReference type="AlphaFoldDB" id="Q2SC39"/>
<dbReference type="HOGENOM" id="CLU_2329829_0_0_6"/>
<dbReference type="Proteomes" id="UP000000238">
    <property type="component" value="Chromosome"/>
</dbReference>
<dbReference type="EMBL" id="CP000155">
    <property type="protein sequence ID" value="ABC31785.1"/>
    <property type="molecule type" value="Genomic_DNA"/>
</dbReference>
<reference evidence="2 3" key="1">
    <citation type="journal article" date="2005" name="Nucleic Acids Res.">
        <title>Genomic blueprint of Hahella chejuensis, a marine microbe producing an algicidal agent.</title>
        <authorList>
            <person name="Jeong H."/>
            <person name="Yim J.H."/>
            <person name="Lee C."/>
            <person name="Choi S.-H."/>
            <person name="Park Y.K."/>
            <person name="Yoon S.H."/>
            <person name="Hur C.-G."/>
            <person name="Kang H.-Y."/>
            <person name="Kim D."/>
            <person name="Lee H.H."/>
            <person name="Park K.H."/>
            <person name="Park S.-H."/>
            <person name="Park H.-S."/>
            <person name="Lee H.K."/>
            <person name="Oh T.K."/>
            <person name="Kim J.F."/>
        </authorList>
    </citation>
    <scope>NUCLEOTIDE SEQUENCE [LARGE SCALE GENOMIC DNA]</scope>
    <source>
        <strain evidence="2 3">KCTC 2396</strain>
    </source>
</reference>
<dbReference type="Pfam" id="PF01740">
    <property type="entry name" value="STAS"/>
    <property type="match status" value="1"/>
</dbReference>
<evidence type="ECO:0000313" key="2">
    <source>
        <dbReference type="EMBL" id="ABC31785.1"/>
    </source>
</evidence>
<dbReference type="STRING" id="349521.HCH_05104"/>
<sequence>MDVILSMPWPLQPEAEKSFLMRCRELAEQGEERVFIRCDQVSHPSTRVLTLLLNMARLAPYGPTRWRVIDAGENVLEALRLTGLDHWFKNETDEEAVA</sequence>
<protein>
    <recommendedName>
        <fullName evidence="1">STAS domain-containing protein</fullName>
    </recommendedName>
</protein>